<organism evidence="6 7">
    <name type="scientific">Micromonospora eburnea</name>
    <dbReference type="NCBI Taxonomy" id="227316"/>
    <lineage>
        <taxon>Bacteria</taxon>
        <taxon>Bacillati</taxon>
        <taxon>Actinomycetota</taxon>
        <taxon>Actinomycetes</taxon>
        <taxon>Micromonosporales</taxon>
        <taxon>Micromonosporaceae</taxon>
        <taxon>Micromonospora</taxon>
    </lineage>
</organism>
<dbReference type="Gene3D" id="1.25.40.10">
    <property type="entry name" value="Tetratricopeptide repeat domain"/>
    <property type="match status" value="1"/>
</dbReference>
<evidence type="ECO:0000256" key="4">
    <source>
        <dbReference type="SAM" id="MobiDB-lite"/>
    </source>
</evidence>
<dbReference type="Gene3D" id="3.40.50.300">
    <property type="entry name" value="P-loop containing nucleotide triphosphate hydrolases"/>
    <property type="match status" value="1"/>
</dbReference>
<dbReference type="InterPro" id="IPR059106">
    <property type="entry name" value="WHD_MalT"/>
</dbReference>
<dbReference type="PANTHER" id="PTHR44688">
    <property type="entry name" value="DNA-BINDING TRANSCRIPTIONAL ACTIVATOR DEVR_DOSR"/>
    <property type="match status" value="1"/>
</dbReference>
<proteinExistence type="predicted"/>
<keyword evidence="7" id="KW-1185">Reference proteome</keyword>
<dbReference type="Proteomes" id="UP000199696">
    <property type="component" value="Unassembled WGS sequence"/>
</dbReference>
<dbReference type="AlphaFoldDB" id="A0A1C6V9C4"/>
<evidence type="ECO:0000313" key="7">
    <source>
        <dbReference type="Proteomes" id="UP000199696"/>
    </source>
</evidence>
<dbReference type="InterPro" id="IPR000792">
    <property type="entry name" value="Tscrpt_reg_LuxR_C"/>
</dbReference>
<gene>
    <name evidence="6" type="ORF">GA0070604_4864</name>
</gene>
<dbReference type="PANTHER" id="PTHR44688:SF16">
    <property type="entry name" value="DNA-BINDING TRANSCRIPTIONAL ACTIVATOR DEVR_DOSR"/>
    <property type="match status" value="1"/>
</dbReference>
<dbReference type="PROSITE" id="PS50043">
    <property type="entry name" value="HTH_LUXR_2"/>
    <property type="match status" value="1"/>
</dbReference>
<keyword evidence="2" id="KW-0238">DNA-binding</keyword>
<dbReference type="CDD" id="cd06170">
    <property type="entry name" value="LuxR_C_like"/>
    <property type="match status" value="1"/>
</dbReference>
<dbReference type="InterPro" id="IPR036388">
    <property type="entry name" value="WH-like_DNA-bd_sf"/>
</dbReference>
<keyword evidence="3" id="KW-0804">Transcription</keyword>
<dbReference type="InterPro" id="IPR011990">
    <property type="entry name" value="TPR-like_helical_dom_sf"/>
</dbReference>
<reference evidence="7" key="1">
    <citation type="submission" date="2016-06" db="EMBL/GenBank/DDBJ databases">
        <authorList>
            <person name="Varghese N."/>
            <person name="Submissions Spin"/>
        </authorList>
    </citation>
    <scope>NUCLEOTIDE SEQUENCE [LARGE SCALE GENOMIC DNA]</scope>
    <source>
        <strain evidence="7">DSM 44814</strain>
    </source>
</reference>
<dbReference type="GO" id="GO:0006355">
    <property type="term" value="P:regulation of DNA-templated transcription"/>
    <property type="evidence" value="ECO:0007669"/>
    <property type="project" value="InterPro"/>
</dbReference>
<dbReference type="InterPro" id="IPR027417">
    <property type="entry name" value="P-loop_NTPase"/>
</dbReference>
<dbReference type="Pfam" id="PF17874">
    <property type="entry name" value="TPR_MalT"/>
    <property type="match status" value="1"/>
</dbReference>
<dbReference type="InterPro" id="IPR016032">
    <property type="entry name" value="Sig_transdc_resp-reg_C-effctor"/>
</dbReference>
<evidence type="ECO:0000313" key="6">
    <source>
        <dbReference type="EMBL" id="SCL62963.1"/>
    </source>
</evidence>
<dbReference type="InterPro" id="IPR041617">
    <property type="entry name" value="TPR_MalT"/>
</dbReference>
<dbReference type="SMART" id="SM00421">
    <property type="entry name" value="HTH_LUXR"/>
    <property type="match status" value="1"/>
</dbReference>
<keyword evidence="1" id="KW-0805">Transcription regulation</keyword>
<dbReference type="OrthoDB" id="134985at2"/>
<dbReference type="SUPFAM" id="SSF46894">
    <property type="entry name" value="C-terminal effector domain of the bipartite response regulators"/>
    <property type="match status" value="1"/>
</dbReference>
<evidence type="ECO:0000259" key="5">
    <source>
        <dbReference type="PROSITE" id="PS50043"/>
    </source>
</evidence>
<dbReference type="Gene3D" id="1.10.10.10">
    <property type="entry name" value="Winged helix-like DNA-binding domain superfamily/Winged helix DNA-binding domain"/>
    <property type="match status" value="1"/>
</dbReference>
<name>A0A1C6V9C4_9ACTN</name>
<dbReference type="InterPro" id="IPR041664">
    <property type="entry name" value="AAA_16"/>
</dbReference>
<accession>A0A1C6V9C4</accession>
<dbReference type="PRINTS" id="PR00038">
    <property type="entry name" value="HTHLUXR"/>
</dbReference>
<evidence type="ECO:0000256" key="1">
    <source>
        <dbReference type="ARBA" id="ARBA00023015"/>
    </source>
</evidence>
<dbReference type="STRING" id="227316.GA0070604_4864"/>
<dbReference type="RefSeq" id="WP_091123021.1">
    <property type="nucleotide sequence ID" value="NZ_FMHY01000002.1"/>
</dbReference>
<dbReference type="EMBL" id="FMHY01000002">
    <property type="protein sequence ID" value="SCL62963.1"/>
    <property type="molecule type" value="Genomic_DNA"/>
</dbReference>
<dbReference type="Pfam" id="PF25873">
    <property type="entry name" value="WHD_MalT"/>
    <property type="match status" value="1"/>
</dbReference>
<feature type="compositionally biased region" description="Pro residues" evidence="4">
    <location>
        <begin position="106"/>
        <end position="118"/>
    </location>
</feature>
<sequence>MGWDGGGGGVVPLLGSRLAPGALPEPLLVRPRLLDRLDRGVAGPVTLVCAPAGWGKTTLLASWARAGRAEPPPAWVAVEEGDTGERLWSYLAAALRAAAEGVPDEGPQPPVPDSPPRPDQLELLAAALAARDRPVRLVLDDLHRITDPGALTGLEFLLRHTDGRLRLVAGVRADPLLSLHRWRLAGELTEVGPDDLAFTDDEVADLLVAHGVPLPAAAVPRLRERTGGWPAGLRFAALALRAQADPARAVERFGGDQPDVAAYLRDEVLGPLDPDARDVLRRSAVAAAVCADLADAVTGRPDAGQVLADLARAGGFVQHDGGTPPWYRCHPLLADLLHDELGRLTAEELRDLHRRAAGWYAGNDRPAEALRHALAGGEWNRATELLIARWPELAPYGREAPAAPPPPEPPVDAVRRDPELALACAAERTYGGDVEAAGRHLRHAVEQAAGLPAPRRDRFRRLATALELTLARLTGDRAEVRRAAARLLATRSVTGPGDDPRAGAGEDADIRAVAGTALGLVALAEGELPAAAERFAEARAAARAAGRPRTELVGASRSALLDAARGRLRAAADAAREALATPACQGWSSRLDCGYAYLALALVAWHRDEPAEATAHLALAGPATAEPAAAALAALCRAELLAAEGRSAAALRTLAEARERVPGRELAAWLTAAEARLRAGVGDVDTGRTLLTDALPGFDDGGAEAAALGVALAQVELRAGNARAAGPALPDWAAPGAASWPLPVRLAAGLLDAVLARDGGDERRAGRVLEQVLDLAEPDGYRRVFTHAEPGVRDLLAAHLDSGTAHWATVSDLVRGVDERRADEAADRPVRPERTLDEPLTERELTILRYLQSILSNVEIAGELSLSVNTVKTHVRNIYRKLDATRRREAVQRARELRLI</sequence>
<evidence type="ECO:0000256" key="2">
    <source>
        <dbReference type="ARBA" id="ARBA00023125"/>
    </source>
</evidence>
<feature type="region of interest" description="Disordered" evidence="4">
    <location>
        <begin position="99"/>
        <end position="119"/>
    </location>
</feature>
<dbReference type="Pfam" id="PF13191">
    <property type="entry name" value="AAA_16"/>
    <property type="match status" value="1"/>
</dbReference>
<dbReference type="Pfam" id="PF00196">
    <property type="entry name" value="GerE"/>
    <property type="match status" value="1"/>
</dbReference>
<feature type="domain" description="HTH luxR-type" evidence="5">
    <location>
        <begin position="833"/>
        <end position="898"/>
    </location>
</feature>
<dbReference type="SUPFAM" id="SSF52540">
    <property type="entry name" value="P-loop containing nucleoside triphosphate hydrolases"/>
    <property type="match status" value="1"/>
</dbReference>
<evidence type="ECO:0000256" key="3">
    <source>
        <dbReference type="ARBA" id="ARBA00023163"/>
    </source>
</evidence>
<dbReference type="GO" id="GO:0003677">
    <property type="term" value="F:DNA binding"/>
    <property type="evidence" value="ECO:0007669"/>
    <property type="project" value="UniProtKB-KW"/>
</dbReference>
<protein>
    <submittedName>
        <fullName evidence="6">LuxR family transcriptional regulator, maltose regulon positive regulatory protein</fullName>
    </submittedName>
</protein>